<feature type="region of interest" description="Disordered" evidence="6">
    <location>
        <begin position="175"/>
        <end position="197"/>
    </location>
</feature>
<comment type="catalytic activity">
    <reaction evidence="1">
        <text>(2R)-2-phosphoglycerate = (2R)-3-phosphoglycerate</text>
        <dbReference type="Rhea" id="RHEA:15901"/>
        <dbReference type="ChEBI" id="CHEBI:58272"/>
        <dbReference type="ChEBI" id="CHEBI:58289"/>
        <dbReference type="EC" id="5.4.2.12"/>
    </reaction>
</comment>
<dbReference type="InterPro" id="IPR004456">
    <property type="entry name" value="Pglycerate_mutase_ApgM"/>
</dbReference>
<feature type="compositionally biased region" description="Basic and acidic residues" evidence="6">
    <location>
        <begin position="188"/>
        <end position="197"/>
    </location>
</feature>
<evidence type="ECO:0000256" key="3">
    <source>
        <dbReference type="ARBA" id="ARBA00004921"/>
    </source>
</evidence>
<evidence type="ECO:0000256" key="6">
    <source>
        <dbReference type="SAM" id="MobiDB-lite"/>
    </source>
</evidence>
<comment type="function">
    <text evidence="2">Catalyzes the interconversion of 2-phosphoglycerate and 3-phosphoglycerate.</text>
</comment>
<comment type="pathway">
    <text evidence="3">Carbohydrate degradation.</text>
</comment>
<dbReference type="PANTHER" id="PTHR31209">
    <property type="entry name" value="COFACTOR-INDEPENDENT PHOSPHOGLYCERATE MUTASE"/>
    <property type="match status" value="1"/>
</dbReference>
<evidence type="ECO:0000256" key="1">
    <source>
        <dbReference type="ARBA" id="ARBA00000370"/>
    </source>
</evidence>
<gene>
    <name evidence="8" type="ORF">Pan189_22850</name>
</gene>
<reference evidence="8 9" key="1">
    <citation type="submission" date="2019-02" db="EMBL/GenBank/DDBJ databases">
        <title>Deep-cultivation of Planctomycetes and their phenomic and genomic characterization uncovers novel biology.</title>
        <authorList>
            <person name="Wiegand S."/>
            <person name="Jogler M."/>
            <person name="Boedeker C."/>
            <person name="Pinto D."/>
            <person name="Vollmers J."/>
            <person name="Rivas-Marin E."/>
            <person name="Kohn T."/>
            <person name="Peeters S.H."/>
            <person name="Heuer A."/>
            <person name="Rast P."/>
            <person name="Oberbeckmann S."/>
            <person name="Bunk B."/>
            <person name="Jeske O."/>
            <person name="Meyerdierks A."/>
            <person name="Storesund J.E."/>
            <person name="Kallscheuer N."/>
            <person name="Luecker S."/>
            <person name="Lage O.M."/>
            <person name="Pohl T."/>
            <person name="Merkel B.J."/>
            <person name="Hornburger P."/>
            <person name="Mueller R.-W."/>
            <person name="Bruemmer F."/>
            <person name="Labrenz M."/>
            <person name="Spormann A.M."/>
            <person name="Op den Camp H."/>
            <person name="Overmann J."/>
            <person name="Amann R."/>
            <person name="Jetten M.S.M."/>
            <person name="Mascher T."/>
            <person name="Medema M.H."/>
            <person name="Devos D.P."/>
            <person name="Kaster A.-K."/>
            <person name="Ovreas L."/>
            <person name="Rohde M."/>
            <person name="Galperin M.Y."/>
            <person name="Jogler C."/>
        </authorList>
    </citation>
    <scope>NUCLEOTIDE SEQUENCE [LARGE SCALE GENOMIC DNA]</scope>
    <source>
        <strain evidence="8 9">Pan189</strain>
    </source>
</reference>
<accession>A0A517R209</accession>
<dbReference type="PANTHER" id="PTHR31209:SF0">
    <property type="entry name" value="METALLOENZYME DOMAIN-CONTAINING PROTEIN"/>
    <property type="match status" value="1"/>
</dbReference>
<organism evidence="8 9">
    <name type="scientific">Stratiformator vulcanicus</name>
    <dbReference type="NCBI Taxonomy" id="2527980"/>
    <lineage>
        <taxon>Bacteria</taxon>
        <taxon>Pseudomonadati</taxon>
        <taxon>Planctomycetota</taxon>
        <taxon>Planctomycetia</taxon>
        <taxon>Planctomycetales</taxon>
        <taxon>Planctomycetaceae</taxon>
        <taxon>Stratiformator</taxon>
    </lineage>
</organism>
<dbReference type="Pfam" id="PF10143">
    <property type="entry name" value="PhosphMutase"/>
    <property type="match status" value="1"/>
</dbReference>
<dbReference type="OrthoDB" id="9804453at2"/>
<dbReference type="InterPro" id="IPR006124">
    <property type="entry name" value="Metalloenzyme"/>
</dbReference>
<dbReference type="SUPFAM" id="SSF53649">
    <property type="entry name" value="Alkaline phosphatase-like"/>
    <property type="match status" value="1"/>
</dbReference>
<evidence type="ECO:0000259" key="7">
    <source>
        <dbReference type="Pfam" id="PF01676"/>
    </source>
</evidence>
<dbReference type="GO" id="GO:0004619">
    <property type="term" value="F:phosphoglycerate mutase activity"/>
    <property type="evidence" value="ECO:0007669"/>
    <property type="project" value="UniProtKB-EC"/>
</dbReference>
<sequence length="402" mass="43352">MSNHQDVIRRLQRANDSKIVLLVADGLGGLPKEPGGKTELETAKTPNLDKLTKRGVCGLSHPVFPGIAPGSGPGHLGLFGYDPLKYEIGRGVLEALGIDFDLGPNDVAIRGNFCTVDESGVITDRRAGRIASDIGAKLCEKLDKIELPGVEVFVKPVKEYRLVIVLRGAGLGGNIPDTDPQKTGVPPHDPKAADSDSEKTADLLRQFVAKAKEVLKDDAPANMFTMRGIDKKPPVPTFEEVYGTRAAAIAVYPMYRGLARLVGMDVLDAGQTLDDQMERLKASWDDHDFFFVHFKYTDSTGEDGNFDAKVEKTEQVDGCIPAIEALGPDVIVVTGDHSTPSKMKSHSWHPVPTLLAAENCRFDAVDTFGEANCLAGGLGQFEAKYLMPMAMAHAGRLEKFGA</sequence>
<dbReference type="Pfam" id="PF01676">
    <property type="entry name" value="Metalloenzyme"/>
    <property type="match status" value="1"/>
</dbReference>
<keyword evidence="9" id="KW-1185">Reference proteome</keyword>
<dbReference type="RefSeq" id="WP_145363980.1">
    <property type="nucleotide sequence ID" value="NZ_CP036268.1"/>
</dbReference>
<dbReference type="AlphaFoldDB" id="A0A517R209"/>
<evidence type="ECO:0000256" key="5">
    <source>
        <dbReference type="ARBA" id="ARBA00023152"/>
    </source>
</evidence>
<name>A0A517R209_9PLAN</name>
<feature type="domain" description="Metalloenzyme" evidence="7">
    <location>
        <begin position="18"/>
        <end position="391"/>
    </location>
</feature>
<dbReference type="PIRSF" id="PIRSF006392">
    <property type="entry name" value="IPGAM_arch"/>
    <property type="match status" value="1"/>
</dbReference>
<dbReference type="Proteomes" id="UP000317318">
    <property type="component" value="Chromosome"/>
</dbReference>
<comment type="similarity">
    <text evidence="4">Belongs to the BPG-independent phosphoglycerate mutase family. A-PGAM subfamily.</text>
</comment>
<proteinExistence type="inferred from homology"/>
<protein>
    <submittedName>
        <fullName evidence="8">Cofactor-independent phosphoglycerate mutase</fullName>
    </submittedName>
</protein>
<dbReference type="KEGG" id="svp:Pan189_22850"/>
<keyword evidence="5" id="KW-0324">Glycolysis</keyword>
<dbReference type="InterPro" id="IPR017850">
    <property type="entry name" value="Alkaline_phosphatase_core_sf"/>
</dbReference>
<dbReference type="CDD" id="cd16011">
    <property type="entry name" value="iPGM_like"/>
    <property type="match status" value="1"/>
</dbReference>
<dbReference type="Gene3D" id="3.40.720.10">
    <property type="entry name" value="Alkaline Phosphatase, subunit A"/>
    <property type="match status" value="2"/>
</dbReference>
<dbReference type="GO" id="GO:0006096">
    <property type="term" value="P:glycolytic process"/>
    <property type="evidence" value="ECO:0007669"/>
    <property type="project" value="UniProtKB-KW"/>
</dbReference>
<dbReference type="NCBIfam" id="TIGR00306">
    <property type="entry name" value="apgM"/>
    <property type="match status" value="1"/>
</dbReference>
<evidence type="ECO:0000313" key="9">
    <source>
        <dbReference type="Proteomes" id="UP000317318"/>
    </source>
</evidence>
<dbReference type="GO" id="GO:0046872">
    <property type="term" value="F:metal ion binding"/>
    <property type="evidence" value="ECO:0007669"/>
    <property type="project" value="InterPro"/>
</dbReference>
<dbReference type="NCBIfam" id="NF003160">
    <property type="entry name" value="PRK04135.1"/>
    <property type="match status" value="1"/>
</dbReference>
<dbReference type="EMBL" id="CP036268">
    <property type="protein sequence ID" value="QDT37902.1"/>
    <property type="molecule type" value="Genomic_DNA"/>
</dbReference>
<evidence type="ECO:0000256" key="4">
    <source>
        <dbReference type="ARBA" id="ARBA00005524"/>
    </source>
</evidence>
<evidence type="ECO:0000256" key="2">
    <source>
        <dbReference type="ARBA" id="ARBA00002315"/>
    </source>
</evidence>
<evidence type="ECO:0000313" key="8">
    <source>
        <dbReference type="EMBL" id="QDT37902.1"/>
    </source>
</evidence>